<dbReference type="PANTHER" id="PTHR43707:SF1">
    <property type="entry name" value="HISTIDINE--TRNA LIGASE, MITOCHONDRIAL-RELATED"/>
    <property type="match status" value="1"/>
</dbReference>
<comment type="caution">
    <text evidence="2">The sequence shown here is derived from an EMBL/GenBank/DDBJ whole genome shotgun (WGS) entry which is preliminary data.</text>
</comment>
<dbReference type="GO" id="GO:0016757">
    <property type="term" value="F:glycosyltransferase activity"/>
    <property type="evidence" value="ECO:0007669"/>
    <property type="project" value="UniProtKB-KW"/>
</dbReference>
<reference evidence="2 3" key="1">
    <citation type="submission" date="2018-04" db="EMBL/GenBank/DDBJ databases">
        <title>Novel Campyloabacter and Helicobacter Species and Strains.</title>
        <authorList>
            <person name="Mannion A.J."/>
            <person name="Shen Z."/>
            <person name="Fox J.G."/>
        </authorList>
    </citation>
    <scope>NUCLEOTIDE SEQUENCE [LARGE SCALE GENOMIC DNA]</scope>
    <source>
        <strain evidence="2 3">MIT 12-6600</strain>
    </source>
</reference>
<evidence type="ECO:0000313" key="3">
    <source>
        <dbReference type="Proteomes" id="UP000256514"/>
    </source>
</evidence>
<dbReference type="InterPro" id="IPR004516">
    <property type="entry name" value="HisRS/HisZ"/>
</dbReference>
<dbReference type="GO" id="GO:0005737">
    <property type="term" value="C:cytoplasm"/>
    <property type="evidence" value="ECO:0007669"/>
    <property type="project" value="InterPro"/>
</dbReference>
<dbReference type="NCBIfam" id="NF008946">
    <property type="entry name" value="PRK12293.1"/>
    <property type="match status" value="1"/>
</dbReference>
<keyword evidence="2" id="KW-0808">Transferase</keyword>
<dbReference type="InterPro" id="IPR045864">
    <property type="entry name" value="aa-tRNA-synth_II/BPL/LPL"/>
</dbReference>
<dbReference type="EMBL" id="NXLT01000001">
    <property type="protein sequence ID" value="RDU68288.1"/>
    <property type="molecule type" value="Genomic_DNA"/>
</dbReference>
<dbReference type="GO" id="GO:0004821">
    <property type="term" value="F:histidine-tRNA ligase activity"/>
    <property type="evidence" value="ECO:0007669"/>
    <property type="project" value="TreeGrafter"/>
</dbReference>
<keyword evidence="2" id="KW-0328">Glycosyltransferase</keyword>
<dbReference type="GO" id="GO:0006427">
    <property type="term" value="P:histidyl-tRNA aminoacylation"/>
    <property type="evidence" value="ECO:0007669"/>
    <property type="project" value="TreeGrafter"/>
</dbReference>
<evidence type="ECO:0000259" key="1">
    <source>
        <dbReference type="Pfam" id="PF13393"/>
    </source>
</evidence>
<keyword evidence="3" id="KW-1185">Reference proteome</keyword>
<dbReference type="Pfam" id="PF13393">
    <property type="entry name" value="tRNA-synt_His"/>
    <property type="match status" value="1"/>
</dbReference>
<feature type="domain" description="Class II Histidinyl-tRNA synthetase (HisRS)-like catalytic core" evidence="1">
    <location>
        <begin position="18"/>
        <end position="139"/>
    </location>
</feature>
<organism evidence="2 3">
    <name type="scientific">Helicobacter equorum</name>
    <dbReference type="NCBI Taxonomy" id="361872"/>
    <lineage>
        <taxon>Bacteria</taxon>
        <taxon>Pseudomonadati</taxon>
        <taxon>Campylobacterota</taxon>
        <taxon>Epsilonproteobacteria</taxon>
        <taxon>Campylobacterales</taxon>
        <taxon>Helicobacteraceae</taxon>
        <taxon>Helicobacter</taxon>
    </lineage>
</organism>
<gene>
    <name evidence="2" type="primary">hisZ</name>
    <name evidence="2" type="ORF">CQA54_00260</name>
</gene>
<dbReference type="RefSeq" id="WP_115570250.1">
    <property type="nucleotide sequence ID" value="NZ_NXLT01000001.1"/>
</dbReference>
<dbReference type="PANTHER" id="PTHR43707">
    <property type="entry name" value="HISTIDYL-TRNA SYNTHETASE"/>
    <property type="match status" value="1"/>
</dbReference>
<dbReference type="InterPro" id="IPR041715">
    <property type="entry name" value="HisRS-like_core"/>
</dbReference>
<sequence>MILDHELPQGSKLYFGKSARLKRDIESKATKILYENDYKEITTPIFSFLNHQGDFSNRDMIYFSGEDNHQIVLRYDSTIDVMRIITKRIARSTSHKKWFYIQPVYGYPTTELHQIGAEFLDSISLTPVMGLSTMIMNALGLRPLLQICNQKIPLLCAQHLNIDIQEFNNPDVERIASKEYFLKELIEVNTKQDLERCIKNMPNFLTKELEAMLECASFCEYEESIFSPLFYAPGHYYDDLFYRMISGNTILVIGGKYTISQTPSCGFAIYTDSIVDILLKQSSN</sequence>
<evidence type="ECO:0000313" key="2">
    <source>
        <dbReference type="EMBL" id="RDU68288.1"/>
    </source>
</evidence>
<proteinExistence type="predicted"/>
<dbReference type="Gene3D" id="3.30.930.10">
    <property type="entry name" value="Bira Bifunctional Protein, Domain 2"/>
    <property type="match status" value="1"/>
</dbReference>
<dbReference type="OrthoDB" id="5342252at2"/>
<accession>A0A3D8ISM7</accession>
<protein>
    <submittedName>
        <fullName evidence="2">ATP phosphoribosyltransferase regulatory subunit</fullName>
    </submittedName>
</protein>
<name>A0A3D8ISM7_9HELI</name>
<dbReference type="Proteomes" id="UP000256514">
    <property type="component" value="Unassembled WGS sequence"/>
</dbReference>
<dbReference type="AlphaFoldDB" id="A0A3D8ISM7"/>
<dbReference type="SUPFAM" id="SSF55681">
    <property type="entry name" value="Class II aaRS and biotin synthetases"/>
    <property type="match status" value="1"/>
</dbReference>